<feature type="domain" description="DUF7584" evidence="4">
    <location>
        <begin position="216"/>
        <end position="324"/>
    </location>
</feature>
<evidence type="ECO:0000256" key="1">
    <source>
        <dbReference type="SAM" id="Phobius"/>
    </source>
</evidence>
<proteinExistence type="predicted"/>
<name>A0A0N4ZFT2_PARTI</name>
<keyword evidence="1" id="KW-0472">Membrane</keyword>
<dbReference type="WBParaSite" id="PTRK_0000661100.1">
    <property type="protein sequence ID" value="PTRK_0000661100.1"/>
    <property type="gene ID" value="PTRK_0000661100"/>
</dbReference>
<dbReference type="InterPro" id="IPR056005">
    <property type="entry name" value="DUF7583"/>
</dbReference>
<dbReference type="Proteomes" id="UP000038045">
    <property type="component" value="Unplaced"/>
</dbReference>
<dbReference type="STRING" id="131310.A0A0N4ZFT2"/>
<dbReference type="Pfam" id="PF24490">
    <property type="entry name" value="DUF7585"/>
    <property type="match status" value="1"/>
</dbReference>
<sequence length="514" mass="60731">MKLFIFNIVIQVILASHITTTSIFPSAPNDENDGKISYNVSHDSESDVIFVKCPDINYVHTNNFTNFKLNNESYILTGFNYDIKREFVWIAVRKLNLLDSILKVNCGFFERNKEDKVYWEVQINWNNQNSVFKKATKKYGGHVNVYSLIFYGICSYIISDIEVISINKKGQLISINITSYFDVFSKQRIYLFDKTEIGNYDEIFTPCQIYVLYYIKPRIYIEGINSVKASINKKIEVINSKTPYNHEYTVKLGLEEEYDIKNFYDNEEILIQKMKYRNGNIVPMENEFKRRRKFYVDDYDIFNFKYLALNKEGEYDEIVKTIYFGPQDKDIKHSVEIVDIFEAESNIYASCDLDRYKHAYLFDMQVDDKSIPLKDFKFDGETIEGFTMGGDLIFRQIIYEKKLELKCIYQTPDGNITHKKLFVSQKLLEPKMNKYANLTIIDNDSPMNSENFEKLKKQIQEKINKSKEKIRKNYSMVIFILLIVLDFLLILLVIILKFLFASNTDDKEIRKYNN</sequence>
<organism evidence="6 7">
    <name type="scientific">Parastrongyloides trichosuri</name>
    <name type="common">Possum-specific nematode worm</name>
    <dbReference type="NCBI Taxonomy" id="131310"/>
    <lineage>
        <taxon>Eukaryota</taxon>
        <taxon>Metazoa</taxon>
        <taxon>Ecdysozoa</taxon>
        <taxon>Nematoda</taxon>
        <taxon>Chromadorea</taxon>
        <taxon>Rhabditida</taxon>
        <taxon>Tylenchina</taxon>
        <taxon>Panagrolaimomorpha</taxon>
        <taxon>Strongyloidoidea</taxon>
        <taxon>Strongyloididae</taxon>
        <taxon>Parastrongyloides</taxon>
    </lineage>
</organism>
<evidence type="ECO:0000313" key="7">
    <source>
        <dbReference type="WBParaSite" id="PTRK_0000661100.1"/>
    </source>
</evidence>
<evidence type="ECO:0000259" key="5">
    <source>
        <dbReference type="Pfam" id="PF24490"/>
    </source>
</evidence>
<dbReference type="Pfam" id="PF24486">
    <property type="entry name" value="DUF7583"/>
    <property type="match status" value="1"/>
</dbReference>
<feature type="transmembrane region" description="Helical" evidence="1">
    <location>
        <begin position="474"/>
        <end position="500"/>
    </location>
</feature>
<evidence type="ECO:0000256" key="2">
    <source>
        <dbReference type="SAM" id="SignalP"/>
    </source>
</evidence>
<dbReference type="InterPro" id="IPR056006">
    <property type="entry name" value="DUF7584"/>
</dbReference>
<evidence type="ECO:0000259" key="4">
    <source>
        <dbReference type="Pfam" id="PF24488"/>
    </source>
</evidence>
<protein>
    <submittedName>
        <fullName evidence="7">Protein-tyrosine phosphatase, receptor/non-receptor type domain-containing protein</fullName>
    </submittedName>
</protein>
<feature type="signal peptide" evidence="2">
    <location>
        <begin position="1"/>
        <end position="15"/>
    </location>
</feature>
<evidence type="ECO:0000313" key="6">
    <source>
        <dbReference type="Proteomes" id="UP000038045"/>
    </source>
</evidence>
<keyword evidence="6" id="KW-1185">Reference proteome</keyword>
<dbReference type="AlphaFoldDB" id="A0A0N4ZFT2"/>
<reference evidence="7" key="1">
    <citation type="submission" date="2017-02" db="UniProtKB">
        <authorList>
            <consortium name="WormBaseParasite"/>
        </authorList>
    </citation>
    <scope>IDENTIFICATION</scope>
</reference>
<keyword evidence="2" id="KW-0732">Signal</keyword>
<accession>A0A0N4ZFT2</accession>
<dbReference type="InterPro" id="IPR056007">
    <property type="entry name" value="DUF7585"/>
</dbReference>
<feature type="chain" id="PRO_5011977629" evidence="2">
    <location>
        <begin position="16"/>
        <end position="514"/>
    </location>
</feature>
<feature type="domain" description="DUF7583" evidence="3">
    <location>
        <begin position="325"/>
        <end position="423"/>
    </location>
</feature>
<keyword evidence="1" id="KW-1133">Transmembrane helix</keyword>
<keyword evidence="1" id="KW-0812">Transmembrane</keyword>
<dbReference type="Pfam" id="PF24488">
    <property type="entry name" value="DUF7584"/>
    <property type="match status" value="1"/>
</dbReference>
<evidence type="ECO:0000259" key="3">
    <source>
        <dbReference type="Pfam" id="PF24486"/>
    </source>
</evidence>
<feature type="domain" description="DUF7585" evidence="5">
    <location>
        <begin position="23"/>
        <end position="210"/>
    </location>
</feature>